<dbReference type="Pfam" id="PF13359">
    <property type="entry name" value="DDE_Tnp_4"/>
    <property type="match status" value="1"/>
</dbReference>
<sequence length="289" mass="33361">MDRKKKGVALSIALILLTKKRQSRKKRLIKDWMRKKAELNHFNLINELRVTEENDFKNYMRMRDSSFQKLLSLVSPYLKKKDTHMRKSLTPEEKLAVTLRFLATGRSFEDLKYSTLLSPRAISGAVLDTCNTLIYVLQDYLKTPSTQQEWREVADDFGRIHRFPTCLGSLDGKHVGIIMPKNAGSRYFNYKGFHSIILLALVNARKEFMMVDVGINGRISDGGVLFYSKFWQSYEQGLLNLPNPINLSNMTHLFPYVFVADEAFALGPNLMKPYSQKNCSSNELIFNQK</sequence>
<evidence type="ECO:0000256" key="1">
    <source>
        <dbReference type="ARBA" id="ARBA00001968"/>
    </source>
</evidence>
<comment type="similarity">
    <text evidence="3">Belongs to the HARBI1 family.</text>
</comment>
<reference evidence="9 10" key="1">
    <citation type="submission" date="2023-11" db="EMBL/GenBank/DDBJ databases">
        <authorList>
            <person name="Hedman E."/>
            <person name="Englund M."/>
            <person name="Stromberg M."/>
            <person name="Nyberg Akerstrom W."/>
            <person name="Nylinder S."/>
            <person name="Jareborg N."/>
            <person name="Kallberg Y."/>
            <person name="Kronander E."/>
        </authorList>
    </citation>
    <scope>NUCLEOTIDE SEQUENCE [LARGE SCALE GENOMIC DNA]</scope>
</reference>
<name>A0AAV1M3N1_9NEOP</name>
<dbReference type="InterPro" id="IPR045249">
    <property type="entry name" value="HARBI1-like"/>
</dbReference>
<protein>
    <recommendedName>
        <fullName evidence="8">DDE Tnp4 domain-containing protein</fullName>
    </recommendedName>
</protein>
<comment type="cofactor">
    <cofactor evidence="1">
        <name>a divalent metal cation</name>
        <dbReference type="ChEBI" id="CHEBI:60240"/>
    </cofactor>
</comment>
<proteinExistence type="inferred from homology"/>
<organism evidence="9 10">
    <name type="scientific">Parnassius mnemosyne</name>
    <name type="common">clouded apollo</name>
    <dbReference type="NCBI Taxonomy" id="213953"/>
    <lineage>
        <taxon>Eukaryota</taxon>
        <taxon>Metazoa</taxon>
        <taxon>Ecdysozoa</taxon>
        <taxon>Arthropoda</taxon>
        <taxon>Hexapoda</taxon>
        <taxon>Insecta</taxon>
        <taxon>Pterygota</taxon>
        <taxon>Neoptera</taxon>
        <taxon>Endopterygota</taxon>
        <taxon>Lepidoptera</taxon>
        <taxon>Glossata</taxon>
        <taxon>Ditrysia</taxon>
        <taxon>Papilionoidea</taxon>
        <taxon>Papilionidae</taxon>
        <taxon>Parnassiinae</taxon>
        <taxon>Parnassini</taxon>
        <taxon>Parnassius</taxon>
        <taxon>Driopa</taxon>
    </lineage>
</organism>
<evidence type="ECO:0000256" key="2">
    <source>
        <dbReference type="ARBA" id="ARBA00004123"/>
    </source>
</evidence>
<evidence type="ECO:0000256" key="7">
    <source>
        <dbReference type="ARBA" id="ARBA00023242"/>
    </source>
</evidence>
<evidence type="ECO:0000256" key="6">
    <source>
        <dbReference type="ARBA" id="ARBA00022801"/>
    </source>
</evidence>
<dbReference type="InterPro" id="IPR027806">
    <property type="entry name" value="HARBI1_dom"/>
</dbReference>
<dbReference type="PANTHER" id="PTHR22930">
    <property type="match status" value="1"/>
</dbReference>
<comment type="caution">
    <text evidence="9">The sequence shown here is derived from an EMBL/GenBank/DDBJ whole genome shotgun (WGS) entry which is preliminary data.</text>
</comment>
<evidence type="ECO:0000313" key="10">
    <source>
        <dbReference type="Proteomes" id="UP001314205"/>
    </source>
</evidence>
<dbReference type="GO" id="GO:0005634">
    <property type="term" value="C:nucleus"/>
    <property type="evidence" value="ECO:0007669"/>
    <property type="project" value="UniProtKB-SubCell"/>
</dbReference>
<comment type="subcellular location">
    <subcellularLocation>
        <location evidence="2">Nucleus</location>
    </subcellularLocation>
</comment>
<evidence type="ECO:0000313" key="9">
    <source>
        <dbReference type="EMBL" id="CAK1601765.1"/>
    </source>
</evidence>
<keyword evidence="4" id="KW-0540">Nuclease</keyword>
<evidence type="ECO:0000256" key="3">
    <source>
        <dbReference type="ARBA" id="ARBA00006958"/>
    </source>
</evidence>
<feature type="domain" description="DDE Tnp4" evidence="8">
    <location>
        <begin position="170"/>
        <end position="288"/>
    </location>
</feature>
<keyword evidence="7" id="KW-0539">Nucleus</keyword>
<dbReference type="GO" id="GO:0004518">
    <property type="term" value="F:nuclease activity"/>
    <property type="evidence" value="ECO:0007669"/>
    <property type="project" value="UniProtKB-KW"/>
</dbReference>
<dbReference type="AlphaFoldDB" id="A0AAV1M3N1"/>
<dbReference type="Proteomes" id="UP001314205">
    <property type="component" value="Unassembled WGS sequence"/>
</dbReference>
<dbReference type="GO" id="GO:0046872">
    <property type="term" value="F:metal ion binding"/>
    <property type="evidence" value="ECO:0007669"/>
    <property type="project" value="UniProtKB-KW"/>
</dbReference>
<dbReference type="PANTHER" id="PTHR22930:SF269">
    <property type="entry name" value="NUCLEASE HARBI1-LIKE PROTEIN"/>
    <property type="match status" value="1"/>
</dbReference>
<keyword evidence="6" id="KW-0378">Hydrolase</keyword>
<gene>
    <name evidence="9" type="ORF">PARMNEM_LOCUS20356</name>
</gene>
<dbReference type="GO" id="GO:0016787">
    <property type="term" value="F:hydrolase activity"/>
    <property type="evidence" value="ECO:0007669"/>
    <property type="project" value="UniProtKB-KW"/>
</dbReference>
<keyword evidence="5" id="KW-0479">Metal-binding</keyword>
<accession>A0AAV1M3N1</accession>
<dbReference type="EMBL" id="CAVLGL010000137">
    <property type="protein sequence ID" value="CAK1601765.1"/>
    <property type="molecule type" value="Genomic_DNA"/>
</dbReference>
<evidence type="ECO:0000256" key="4">
    <source>
        <dbReference type="ARBA" id="ARBA00022722"/>
    </source>
</evidence>
<evidence type="ECO:0000256" key="5">
    <source>
        <dbReference type="ARBA" id="ARBA00022723"/>
    </source>
</evidence>
<evidence type="ECO:0000259" key="8">
    <source>
        <dbReference type="Pfam" id="PF13359"/>
    </source>
</evidence>
<keyword evidence="10" id="KW-1185">Reference proteome</keyword>